<organism evidence="2 3">
    <name type="scientific">Methanobrevibacter millerae</name>
    <dbReference type="NCBI Taxonomy" id="230361"/>
    <lineage>
        <taxon>Archaea</taxon>
        <taxon>Methanobacteriati</taxon>
        <taxon>Methanobacteriota</taxon>
        <taxon>Methanomada group</taxon>
        <taxon>Methanobacteria</taxon>
        <taxon>Methanobacteriales</taxon>
        <taxon>Methanobacteriaceae</taxon>
        <taxon>Methanobrevibacter</taxon>
    </lineage>
</organism>
<gene>
    <name evidence="2" type="ORF">SAMN02910315_01900</name>
</gene>
<dbReference type="InterPro" id="IPR025098">
    <property type="entry name" value="DUF4013"/>
</dbReference>
<feature type="transmembrane region" description="Helical" evidence="1">
    <location>
        <begin position="21"/>
        <end position="46"/>
    </location>
</feature>
<sequence>MSIGEIIGDAIAYPFKNIKALVLYVILAIIAAFIGGAAVLSLAATYTSKGLGAYAFGGLSIVGIIVFVLVLLLIDGYGLDIVKYGIERRADGPGIDIGRQISNAVKLIVVNIVYYIIPAIIILVLGLFLRDWILTIISIILIIVFALANFMAKCRLAKSDSLGDALAIGEAMGDISRVGIGKIIGTVIVIAIILIVVAIIIAYLYKLNSTIGSVLLGIFSVYFIFFYNRAIGLLYSDA</sequence>
<feature type="transmembrane region" description="Helical" evidence="1">
    <location>
        <begin position="211"/>
        <end position="235"/>
    </location>
</feature>
<keyword evidence="1" id="KW-1133">Transmembrane helix</keyword>
<keyword evidence="1" id="KW-0472">Membrane</keyword>
<feature type="transmembrane region" description="Helical" evidence="1">
    <location>
        <begin position="107"/>
        <end position="126"/>
    </location>
</feature>
<dbReference type="Pfam" id="PF13197">
    <property type="entry name" value="DUF4013"/>
    <property type="match status" value="1"/>
</dbReference>
<keyword evidence="1" id="KW-0812">Transmembrane</keyword>
<proteinExistence type="predicted"/>
<reference evidence="2 3" key="1">
    <citation type="submission" date="2016-10" db="EMBL/GenBank/DDBJ databases">
        <authorList>
            <person name="Varghese N."/>
            <person name="Submissions S."/>
        </authorList>
    </citation>
    <scope>NUCLEOTIDE SEQUENCE [LARGE SCALE GENOMIC DNA]</scope>
    <source>
        <strain evidence="2 3">DSM 16643</strain>
    </source>
</reference>
<feature type="transmembrane region" description="Helical" evidence="1">
    <location>
        <begin position="132"/>
        <end position="152"/>
    </location>
</feature>
<feature type="transmembrane region" description="Helical" evidence="1">
    <location>
        <begin position="183"/>
        <end position="205"/>
    </location>
</feature>
<accession>A0A1G5X1Y8</accession>
<name>A0A1G5X1Y8_9EURY</name>
<feature type="transmembrane region" description="Helical" evidence="1">
    <location>
        <begin position="52"/>
        <end position="74"/>
    </location>
</feature>
<dbReference type="AlphaFoldDB" id="A0A1G5X1Y8"/>
<protein>
    <submittedName>
        <fullName evidence="2">Uncharacterized protein</fullName>
    </submittedName>
</protein>
<dbReference type="RefSeq" id="WP_149732406.1">
    <property type="nucleotide sequence ID" value="NZ_FMXB01000016.1"/>
</dbReference>
<evidence type="ECO:0000256" key="1">
    <source>
        <dbReference type="SAM" id="Phobius"/>
    </source>
</evidence>
<dbReference type="OrthoDB" id="78424at2157"/>
<keyword evidence="3" id="KW-1185">Reference proteome</keyword>
<dbReference type="Proteomes" id="UP000323439">
    <property type="component" value="Unassembled WGS sequence"/>
</dbReference>
<dbReference type="EMBL" id="FMXB01000016">
    <property type="protein sequence ID" value="SDA64391.1"/>
    <property type="molecule type" value="Genomic_DNA"/>
</dbReference>
<evidence type="ECO:0000313" key="2">
    <source>
        <dbReference type="EMBL" id="SDA64391.1"/>
    </source>
</evidence>
<evidence type="ECO:0000313" key="3">
    <source>
        <dbReference type="Proteomes" id="UP000323439"/>
    </source>
</evidence>